<dbReference type="InterPro" id="IPR002481">
    <property type="entry name" value="FUR"/>
</dbReference>
<dbReference type="PANTHER" id="PTHR33202">
    <property type="entry name" value="ZINC UPTAKE REGULATION PROTEIN"/>
    <property type="match status" value="1"/>
</dbReference>
<evidence type="ECO:0000256" key="1">
    <source>
        <dbReference type="RuleBase" id="RU364037"/>
    </source>
</evidence>
<organism evidence="2 3">
    <name type="scientific">Sulfuricaulis limicola</name>
    <dbReference type="NCBI Taxonomy" id="1620215"/>
    <lineage>
        <taxon>Bacteria</taxon>
        <taxon>Pseudomonadati</taxon>
        <taxon>Pseudomonadota</taxon>
        <taxon>Gammaproteobacteria</taxon>
        <taxon>Acidiferrobacterales</taxon>
        <taxon>Acidiferrobacteraceae</taxon>
        <taxon>Sulfuricaulis</taxon>
    </lineage>
</organism>
<dbReference type="GO" id="GO:0045892">
    <property type="term" value="P:negative regulation of DNA-templated transcription"/>
    <property type="evidence" value="ECO:0007669"/>
    <property type="project" value="TreeGrafter"/>
</dbReference>
<comment type="subunit">
    <text evidence="1">Homodimer.</text>
</comment>
<keyword evidence="1" id="KW-0408">Iron</keyword>
<dbReference type="CDD" id="cd07153">
    <property type="entry name" value="Fur_like"/>
    <property type="match status" value="1"/>
</dbReference>
<keyword evidence="1" id="KW-0238">DNA-binding</keyword>
<dbReference type="Pfam" id="PF01475">
    <property type="entry name" value="FUR"/>
    <property type="match status" value="1"/>
</dbReference>
<comment type="similarity">
    <text evidence="1">Belongs to the Fur family.</text>
</comment>
<accession>A0A1B4XEL4</accession>
<dbReference type="PANTHER" id="PTHR33202:SF7">
    <property type="entry name" value="FERRIC UPTAKE REGULATION PROTEIN"/>
    <property type="match status" value="1"/>
</dbReference>
<dbReference type="InParanoid" id="A0A1B4XEL4"/>
<sequence length="138" mass="15429">MSHPESEAEIVSLLRNHDIYPTTQRVIIARLLFEKCTHLSAEDVFRLVNADNRHVSKATVYNTLGLLAEKGVVREVIADPTRIFYDPNTQPHHHFFDVATGELTDISADQIQVSSLPPLPPGARLEGVDVIVRLRPAK</sequence>
<dbReference type="Gene3D" id="1.10.10.10">
    <property type="entry name" value="Winged helix-like DNA-binding domain superfamily/Winged helix DNA-binding domain"/>
    <property type="match status" value="1"/>
</dbReference>
<comment type="subcellular location">
    <subcellularLocation>
        <location evidence="1">Cytoplasm</location>
    </subcellularLocation>
</comment>
<dbReference type="GO" id="GO:1900376">
    <property type="term" value="P:regulation of secondary metabolite biosynthetic process"/>
    <property type="evidence" value="ECO:0007669"/>
    <property type="project" value="TreeGrafter"/>
</dbReference>
<keyword evidence="1" id="KW-0804">Transcription</keyword>
<dbReference type="EMBL" id="AP014879">
    <property type="protein sequence ID" value="BAV33249.1"/>
    <property type="molecule type" value="Genomic_DNA"/>
</dbReference>
<dbReference type="SUPFAM" id="SSF46785">
    <property type="entry name" value="Winged helix' DNA-binding domain"/>
    <property type="match status" value="1"/>
</dbReference>
<dbReference type="AlphaFoldDB" id="A0A1B4XEL4"/>
<dbReference type="GO" id="GO:0000976">
    <property type="term" value="F:transcription cis-regulatory region binding"/>
    <property type="evidence" value="ECO:0007669"/>
    <property type="project" value="TreeGrafter"/>
</dbReference>
<keyword evidence="1" id="KW-0678">Repressor</keyword>
<keyword evidence="1" id="KW-0963">Cytoplasm</keyword>
<dbReference type="Proteomes" id="UP000243180">
    <property type="component" value="Chromosome"/>
</dbReference>
<dbReference type="OrthoDB" id="8659436at2"/>
<name>A0A1B4XEL4_9GAMM</name>
<keyword evidence="1" id="KW-0862">Zinc</keyword>
<dbReference type="KEGG" id="slim:SCL_0932"/>
<keyword evidence="1" id="KW-0805">Transcription regulation</keyword>
<reference evidence="2 3" key="1">
    <citation type="submission" date="2015-05" db="EMBL/GenBank/DDBJ databases">
        <title>Complete genome sequence of a sulfur-oxidizing gammaproteobacterium strain HA5.</title>
        <authorList>
            <person name="Miura A."/>
            <person name="Kojima H."/>
            <person name="Fukui M."/>
        </authorList>
    </citation>
    <scope>NUCLEOTIDE SEQUENCE [LARGE SCALE GENOMIC DNA]</scope>
    <source>
        <strain evidence="2 3">HA5</strain>
    </source>
</reference>
<evidence type="ECO:0000313" key="3">
    <source>
        <dbReference type="Proteomes" id="UP000243180"/>
    </source>
</evidence>
<evidence type="ECO:0000313" key="2">
    <source>
        <dbReference type="EMBL" id="BAV33249.1"/>
    </source>
</evidence>
<dbReference type="InterPro" id="IPR036390">
    <property type="entry name" value="WH_DNA-bd_sf"/>
</dbReference>
<dbReference type="RefSeq" id="WP_096360130.1">
    <property type="nucleotide sequence ID" value="NZ_AP014879.1"/>
</dbReference>
<keyword evidence="1" id="KW-0479">Metal-binding</keyword>
<keyword evidence="3" id="KW-1185">Reference proteome</keyword>
<proteinExistence type="inferred from homology"/>
<dbReference type="GO" id="GO:0005737">
    <property type="term" value="C:cytoplasm"/>
    <property type="evidence" value="ECO:0007669"/>
    <property type="project" value="UniProtKB-SubCell"/>
</dbReference>
<protein>
    <recommendedName>
        <fullName evidence="1">Ferric uptake regulation protein</fullName>
    </recommendedName>
</protein>
<dbReference type="InterPro" id="IPR036388">
    <property type="entry name" value="WH-like_DNA-bd_sf"/>
</dbReference>
<gene>
    <name evidence="1" type="primary">fur</name>
    <name evidence="2" type="ORF">SCL_0932</name>
</gene>
<dbReference type="GO" id="GO:0008270">
    <property type="term" value="F:zinc ion binding"/>
    <property type="evidence" value="ECO:0007669"/>
    <property type="project" value="TreeGrafter"/>
</dbReference>
<dbReference type="GO" id="GO:0003700">
    <property type="term" value="F:DNA-binding transcription factor activity"/>
    <property type="evidence" value="ECO:0007669"/>
    <property type="project" value="UniProtKB-UniRule"/>
</dbReference>